<organism evidence="4 5">
    <name type="scientific">Rhizosphaericola mali</name>
    <dbReference type="NCBI Taxonomy" id="2545455"/>
    <lineage>
        <taxon>Bacteria</taxon>
        <taxon>Pseudomonadati</taxon>
        <taxon>Bacteroidota</taxon>
        <taxon>Chitinophagia</taxon>
        <taxon>Chitinophagales</taxon>
        <taxon>Chitinophagaceae</taxon>
        <taxon>Rhizosphaericola</taxon>
    </lineage>
</organism>
<reference evidence="4 5" key="1">
    <citation type="submission" date="2019-09" db="EMBL/GenBank/DDBJ databases">
        <title>Complete genome sequence of Arachidicoccus sp. B3-10 isolated from apple orchard soil.</title>
        <authorList>
            <person name="Kim H.S."/>
            <person name="Han K.-I."/>
            <person name="Suh M.K."/>
            <person name="Lee K.C."/>
            <person name="Eom M.K."/>
            <person name="Kim J.-S."/>
            <person name="Kang S.W."/>
            <person name="Sin Y."/>
            <person name="Lee J.-S."/>
        </authorList>
    </citation>
    <scope>NUCLEOTIDE SEQUENCE [LARGE SCALE GENOMIC DNA]</scope>
    <source>
        <strain evidence="4 5">B3-10</strain>
    </source>
</reference>
<sequence length="206" mass="22517">MNHAHKVVYGGKLLKDASKVLIMVHGRGASAESILSLAPHLDISDFALVAPQATNNTWYPYSFMAPESENQPWLSSALILLDSVVVDLRQKGFADKDIYFLGFSQGACLTLEFVAQHAAAFGGVIAFTGGVIGEQIVENKYQGDFNGTPVFISTGDPDPHVPVQRVLDTEKILKKLHADVQVKIYPGRPHTITQDEIDIAKEFVLK</sequence>
<comment type="similarity">
    <text evidence="1">Belongs to the AB hydrolase superfamily. AB hydrolase 2 family.</text>
</comment>
<dbReference type="SUPFAM" id="SSF53474">
    <property type="entry name" value="alpha/beta-Hydrolases"/>
    <property type="match status" value="1"/>
</dbReference>
<proteinExistence type="inferred from homology"/>
<protein>
    <submittedName>
        <fullName evidence="4">Phospholipase</fullName>
    </submittedName>
</protein>
<dbReference type="Gene3D" id="3.40.50.1820">
    <property type="entry name" value="alpha/beta hydrolase"/>
    <property type="match status" value="1"/>
</dbReference>
<evidence type="ECO:0000256" key="1">
    <source>
        <dbReference type="ARBA" id="ARBA00006499"/>
    </source>
</evidence>
<accession>A0A5P2G5L2</accession>
<dbReference type="AlphaFoldDB" id="A0A5P2G5L2"/>
<dbReference type="KEGG" id="arac:E0W69_012500"/>
<dbReference type="GO" id="GO:0016787">
    <property type="term" value="F:hydrolase activity"/>
    <property type="evidence" value="ECO:0007669"/>
    <property type="project" value="UniProtKB-KW"/>
</dbReference>
<dbReference type="InterPro" id="IPR050565">
    <property type="entry name" value="LYPA1-2/EST-like"/>
</dbReference>
<dbReference type="Pfam" id="PF02230">
    <property type="entry name" value="Abhydrolase_2"/>
    <property type="match status" value="1"/>
</dbReference>
<evidence type="ECO:0000259" key="3">
    <source>
        <dbReference type="Pfam" id="PF02230"/>
    </source>
</evidence>
<dbReference type="Proteomes" id="UP000292424">
    <property type="component" value="Chromosome"/>
</dbReference>
<dbReference type="OrthoDB" id="9801763at2"/>
<name>A0A5P2G5L2_9BACT</name>
<dbReference type="RefSeq" id="WP_131330394.1">
    <property type="nucleotide sequence ID" value="NZ_CP044016.1"/>
</dbReference>
<feature type="domain" description="Phospholipase/carboxylesterase/thioesterase" evidence="3">
    <location>
        <begin position="16"/>
        <end position="204"/>
    </location>
</feature>
<dbReference type="InterPro" id="IPR029058">
    <property type="entry name" value="AB_hydrolase_fold"/>
</dbReference>
<dbReference type="InterPro" id="IPR003140">
    <property type="entry name" value="PLipase/COase/thioEstase"/>
</dbReference>
<dbReference type="PANTHER" id="PTHR10655">
    <property type="entry name" value="LYSOPHOSPHOLIPASE-RELATED"/>
    <property type="match status" value="1"/>
</dbReference>
<gene>
    <name evidence="4" type="ORF">E0W69_012500</name>
</gene>
<keyword evidence="5" id="KW-1185">Reference proteome</keyword>
<keyword evidence="2" id="KW-0378">Hydrolase</keyword>
<evidence type="ECO:0000256" key="2">
    <source>
        <dbReference type="ARBA" id="ARBA00022801"/>
    </source>
</evidence>
<evidence type="ECO:0000313" key="4">
    <source>
        <dbReference type="EMBL" id="QES89449.1"/>
    </source>
</evidence>
<dbReference type="PANTHER" id="PTHR10655:SF17">
    <property type="entry name" value="LYSOPHOSPHOLIPASE-LIKE PROTEIN 1"/>
    <property type="match status" value="1"/>
</dbReference>
<evidence type="ECO:0000313" key="5">
    <source>
        <dbReference type="Proteomes" id="UP000292424"/>
    </source>
</evidence>
<dbReference type="EMBL" id="CP044016">
    <property type="protein sequence ID" value="QES89449.1"/>
    <property type="molecule type" value="Genomic_DNA"/>
</dbReference>